<evidence type="ECO:0000256" key="2">
    <source>
        <dbReference type="ARBA" id="ARBA00009025"/>
    </source>
</evidence>
<dbReference type="PANTHER" id="PTHR43507">
    <property type="entry name" value="NADH-UBIQUINONE OXIDOREDUCTASE CHAIN 4"/>
    <property type="match status" value="1"/>
</dbReference>
<dbReference type="PRINTS" id="PR01437">
    <property type="entry name" value="NUOXDRDTASE4"/>
</dbReference>
<feature type="transmembrane region" description="Helical" evidence="7">
    <location>
        <begin position="213"/>
        <end position="235"/>
    </location>
</feature>
<feature type="transmembrane region" description="Helical" evidence="7">
    <location>
        <begin position="6"/>
        <end position="27"/>
    </location>
</feature>
<accession>A0ABN6VZH0</accession>
<dbReference type="RefSeq" id="WP_282000963.1">
    <property type="nucleotide sequence ID" value="NZ_AP027151.1"/>
</dbReference>
<sequence>MGQLPLLTILTFLPLLGGLLILPLWNCRRLLRPLALGVALAELALAGWLLAVAGGLPRPPGAPPGFFLWESAPWIDRFGIGYLLGMDGISLLLVALTAFITVIALLVSWRSIHERAPLHYLLILVMESGIVGVFLALDLFLFYLFWEVMLVPMFFLIGIWGHGRRIYSAVKFFLYTLTGSLLMLLAIIGVYLIHGDRTGVYTFALPLLTQARLGTAAAPWLFAAFLFAFAIKFPLFPLHTWLPDAHTDAPTAGSVILAGLLLKTGAYGLVRFGYPLFPETARAFAPLLALLAVIGIIYASWVAFAQEDMKRMVAYSSVGHMGFVALGIASWTPVALSGSILQMVNHGVTTGALFALVGMLDERADTREIAAYGGLWGKVPVYAFFFLLFAMASAGLPGLNNFVGEFLILVGTFPTMPAAVVIAFIGIVLPLIYTVRLVQEVLFQTERRPLALSDVSWREGAILAVMAAIDIYLGCHPKPLLDLLRVPVGLLTGVGGGQ</sequence>
<protein>
    <submittedName>
        <fullName evidence="9">NADH dehydrogenase subunit M</fullName>
    </submittedName>
</protein>
<dbReference type="InterPro" id="IPR010227">
    <property type="entry name" value="NADH_Q_OxRdtase_chainM/4"/>
</dbReference>
<feature type="transmembrane region" description="Helical" evidence="7">
    <location>
        <begin position="419"/>
        <end position="438"/>
    </location>
</feature>
<feature type="transmembrane region" description="Helical" evidence="7">
    <location>
        <begin position="143"/>
        <end position="160"/>
    </location>
</feature>
<comment type="similarity">
    <text evidence="2">Belongs to the complex I subunit 4 family.</text>
</comment>
<gene>
    <name evidence="9" type="primary">nuoM-2</name>
    <name evidence="9" type="ORF">GURASL_37990</name>
</gene>
<evidence type="ECO:0000256" key="3">
    <source>
        <dbReference type="ARBA" id="ARBA00022692"/>
    </source>
</evidence>
<keyword evidence="3 6" id="KW-0812">Transmembrane</keyword>
<feature type="transmembrane region" description="Helical" evidence="7">
    <location>
        <begin position="118"/>
        <end position="137"/>
    </location>
</feature>
<feature type="transmembrane region" description="Helical" evidence="7">
    <location>
        <begin position="34"/>
        <end position="56"/>
    </location>
</feature>
<feature type="transmembrane region" description="Helical" evidence="7">
    <location>
        <begin position="80"/>
        <end position="106"/>
    </location>
</feature>
<dbReference type="Proteomes" id="UP001317705">
    <property type="component" value="Chromosome"/>
</dbReference>
<keyword evidence="5 7" id="KW-0472">Membrane</keyword>
<name>A0ABN6VZH0_9BACT</name>
<evidence type="ECO:0000313" key="9">
    <source>
        <dbReference type="EMBL" id="BDV44876.1"/>
    </source>
</evidence>
<organism evidence="9 10">
    <name type="scientific">Geotalea uraniireducens</name>
    <dbReference type="NCBI Taxonomy" id="351604"/>
    <lineage>
        <taxon>Bacteria</taxon>
        <taxon>Pseudomonadati</taxon>
        <taxon>Thermodesulfobacteriota</taxon>
        <taxon>Desulfuromonadia</taxon>
        <taxon>Geobacterales</taxon>
        <taxon>Geobacteraceae</taxon>
        <taxon>Geotalea</taxon>
    </lineage>
</organism>
<reference evidence="9 10" key="1">
    <citation type="submission" date="2022-12" db="EMBL/GenBank/DDBJ databases">
        <title>Polyphasic characterization of Geotalea uranireducens NIT-SL11 newly isolated from a complex of sewage sludge and microbially reduced graphene oxide.</title>
        <authorList>
            <person name="Xie L."/>
            <person name="Yoshida N."/>
            <person name="Meng L."/>
        </authorList>
    </citation>
    <scope>NUCLEOTIDE SEQUENCE [LARGE SCALE GENOMIC DNA]</scope>
    <source>
        <strain evidence="9 10">NIT-SL11</strain>
    </source>
</reference>
<keyword evidence="10" id="KW-1185">Reference proteome</keyword>
<dbReference type="Pfam" id="PF00361">
    <property type="entry name" value="Proton_antipo_M"/>
    <property type="match status" value="1"/>
</dbReference>
<feature type="transmembrane region" description="Helical" evidence="7">
    <location>
        <begin position="312"/>
        <end position="334"/>
    </location>
</feature>
<evidence type="ECO:0000313" key="10">
    <source>
        <dbReference type="Proteomes" id="UP001317705"/>
    </source>
</evidence>
<evidence type="ECO:0000256" key="7">
    <source>
        <dbReference type="SAM" id="Phobius"/>
    </source>
</evidence>
<evidence type="ECO:0000256" key="5">
    <source>
        <dbReference type="ARBA" id="ARBA00023136"/>
    </source>
</evidence>
<keyword evidence="4 7" id="KW-1133">Transmembrane helix</keyword>
<dbReference type="InterPro" id="IPR001750">
    <property type="entry name" value="ND/Mrp_TM"/>
</dbReference>
<evidence type="ECO:0000256" key="1">
    <source>
        <dbReference type="ARBA" id="ARBA00004127"/>
    </source>
</evidence>
<evidence type="ECO:0000259" key="8">
    <source>
        <dbReference type="Pfam" id="PF00361"/>
    </source>
</evidence>
<dbReference type="EMBL" id="AP027151">
    <property type="protein sequence ID" value="BDV44876.1"/>
    <property type="molecule type" value="Genomic_DNA"/>
</dbReference>
<feature type="transmembrane region" description="Helical" evidence="7">
    <location>
        <begin position="283"/>
        <end position="305"/>
    </location>
</feature>
<feature type="transmembrane region" description="Helical" evidence="7">
    <location>
        <begin position="381"/>
        <end position="399"/>
    </location>
</feature>
<feature type="transmembrane region" description="Helical" evidence="7">
    <location>
        <begin position="172"/>
        <end position="193"/>
    </location>
</feature>
<feature type="transmembrane region" description="Helical" evidence="7">
    <location>
        <begin position="255"/>
        <end position="277"/>
    </location>
</feature>
<feature type="domain" description="NADH:quinone oxidoreductase/Mrp antiporter transmembrane" evidence="8">
    <location>
        <begin position="136"/>
        <end position="428"/>
    </location>
</feature>
<dbReference type="NCBIfam" id="TIGR01972">
    <property type="entry name" value="NDH_I_M"/>
    <property type="match status" value="1"/>
</dbReference>
<feature type="transmembrane region" description="Helical" evidence="7">
    <location>
        <begin position="340"/>
        <end position="360"/>
    </location>
</feature>
<dbReference type="PANTHER" id="PTHR43507:SF1">
    <property type="entry name" value="NADH-UBIQUINONE OXIDOREDUCTASE CHAIN 4"/>
    <property type="match status" value="1"/>
</dbReference>
<proteinExistence type="inferred from homology"/>
<dbReference type="InterPro" id="IPR003918">
    <property type="entry name" value="NADH_UbQ_OxRdtase"/>
</dbReference>
<comment type="subcellular location">
    <subcellularLocation>
        <location evidence="1">Endomembrane system</location>
        <topology evidence="1">Multi-pass membrane protein</topology>
    </subcellularLocation>
    <subcellularLocation>
        <location evidence="6">Membrane</location>
        <topology evidence="6">Multi-pass membrane protein</topology>
    </subcellularLocation>
</comment>
<evidence type="ECO:0000256" key="4">
    <source>
        <dbReference type="ARBA" id="ARBA00022989"/>
    </source>
</evidence>
<evidence type="ECO:0000256" key="6">
    <source>
        <dbReference type="RuleBase" id="RU000320"/>
    </source>
</evidence>